<dbReference type="AlphaFoldDB" id="A0A1Z5J6R1"/>
<evidence type="ECO:0000313" key="4">
    <source>
        <dbReference type="Proteomes" id="UP000198406"/>
    </source>
</evidence>
<evidence type="ECO:0000313" key="3">
    <source>
        <dbReference type="EMBL" id="GAX09616.1"/>
    </source>
</evidence>
<feature type="region of interest" description="Disordered" evidence="1">
    <location>
        <begin position="550"/>
        <end position="576"/>
    </location>
</feature>
<feature type="transmembrane region" description="Helical" evidence="2">
    <location>
        <begin position="113"/>
        <end position="135"/>
    </location>
</feature>
<feature type="non-terminal residue" evidence="3">
    <location>
        <position position="1"/>
    </location>
</feature>
<comment type="caution">
    <text evidence="3">The sequence shown here is derived from an EMBL/GenBank/DDBJ whole genome shotgun (WGS) entry which is preliminary data.</text>
</comment>
<dbReference type="InParanoid" id="A0A1Z5J6R1"/>
<dbReference type="SUPFAM" id="SSF55874">
    <property type="entry name" value="ATPase domain of HSP90 chaperone/DNA topoisomerase II/histidine kinase"/>
    <property type="match status" value="1"/>
</dbReference>
<keyword evidence="2" id="KW-0812">Transmembrane</keyword>
<feature type="transmembrane region" description="Helical" evidence="2">
    <location>
        <begin position="256"/>
        <end position="281"/>
    </location>
</feature>
<evidence type="ECO:0000256" key="2">
    <source>
        <dbReference type="SAM" id="Phobius"/>
    </source>
</evidence>
<proteinExistence type="predicted"/>
<keyword evidence="2" id="KW-0472">Membrane</keyword>
<feature type="transmembrane region" description="Helical" evidence="2">
    <location>
        <begin position="87"/>
        <end position="107"/>
    </location>
</feature>
<protein>
    <recommendedName>
        <fullName evidence="5">Histidine kinase domain-containing protein</fullName>
    </recommendedName>
</protein>
<feature type="compositionally biased region" description="Basic and acidic residues" evidence="1">
    <location>
        <begin position="1"/>
        <end position="29"/>
    </location>
</feature>
<feature type="transmembrane region" description="Helical" evidence="2">
    <location>
        <begin position="155"/>
        <end position="176"/>
    </location>
</feature>
<name>A0A1Z5J6R1_FISSO</name>
<feature type="transmembrane region" description="Helical" evidence="2">
    <location>
        <begin position="47"/>
        <end position="66"/>
    </location>
</feature>
<accession>A0A1Z5J6R1</accession>
<feature type="region of interest" description="Disordered" evidence="1">
    <location>
        <begin position="1"/>
        <end position="37"/>
    </location>
</feature>
<dbReference type="OrthoDB" id="45772at2759"/>
<evidence type="ECO:0008006" key="5">
    <source>
        <dbReference type="Google" id="ProtNLM"/>
    </source>
</evidence>
<dbReference type="Gene3D" id="3.30.565.10">
    <property type="entry name" value="Histidine kinase-like ATPase, C-terminal domain"/>
    <property type="match status" value="1"/>
</dbReference>
<keyword evidence="2" id="KW-1133">Transmembrane helix</keyword>
<gene>
    <name evidence="3" type="ORF">FisN_19Lh075</name>
</gene>
<evidence type="ECO:0000256" key="1">
    <source>
        <dbReference type="SAM" id="MobiDB-lite"/>
    </source>
</evidence>
<dbReference type="EMBL" id="BDSP01000011">
    <property type="protein sequence ID" value="GAX09616.1"/>
    <property type="molecule type" value="Genomic_DNA"/>
</dbReference>
<reference evidence="3 4" key="1">
    <citation type="journal article" date="2015" name="Plant Cell">
        <title>Oil accumulation by the oleaginous diatom Fistulifera solaris as revealed by the genome and transcriptome.</title>
        <authorList>
            <person name="Tanaka T."/>
            <person name="Maeda Y."/>
            <person name="Veluchamy A."/>
            <person name="Tanaka M."/>
            <person name="Abida H."/>
            <person name="Marechal E."/>
            <person name="Bowler C."/>
            <person name="Muto M."/>
            <person name="Sunaga Y."/>
            <person name="Tanaka M."/>
            <person name="Yoshino T."/>
            <person name="Taniguchi T."/>
            <person name="Fukuda Y."/>
            <person name="Nemoto M."/>
            <person name="Matsumoto M."/>
            <person name="Wong P.S."/>
            <person name="Aburatani S."/>
            <person name="Fujibuchi W."/>
        </authorList>
    </citation>
    <scope>NUCLEOTIDE SEQUENCE [LARGE SCALE GENOMIC DNA]</scope>
    <source>
        <strain evidence="3 4">JPCC DA0580</strain>
    </source>
</reference>
<organism evidence="3 4">
    <name type="scientific">Fistulifera solaris</name>
    <name type="common">Oleaginous diatom</name>
    <dbReference type="NCBI Taxonomy" id="1519565"/>
    <lineage>
        <taxon>Eukaryota</taxon>
        <taxon>Sar</taxon>
        <taxon>Stramenopiles</taxon>
        <taxon>Ochrophyta</taxon>
        <taxon>Bacillariophyta</taxon>
        <taxon>Bacillariophyceae</taxon>
        <taxon>Bacillariophycidae</taxon>
        <taxon>Naviculales</taxon>
        <taxon>Naviculaceae</taxon>
        <taxon>Fistulifera</taxon>
    </lineage>
</organism>
<feature type="transmembrane region" description="Helical" evidence="2">
    <location>
        <begin position="208"/>
        <end position="225"/>
    </location>
</feature>
<keyword evidence="4" id="KW-1185">Reference proteome</keyword>
<sequence length="954" mass="106814">AMTKKEVVQEKMAEQRKGEEASAEDESKANESSTKPPPWDVATVDALFPQAAALSVAVWLLLVVLVTTQTPLEYHEILRNEERVATFLSAVVMFVTLLALLMPSLLFKKSYPSGIVIAGTAVCFVAMCTNLLMCLRPTVVVVDPVTKARVFLLRWCEWIPLGGLMTFLSEAVYVSAETGGMEGALFSTLCQTLSIVNGMIFPLCNDVVVWRCVFVFSFVTYTDIFRRVYIKRKAYLQSIQKSEGVQDEKLQDQVKFAYFLLLACSIVWSVLVVLYCINVWIHTLPDLETKWYYRESLAMIVDTSFDVLAKSVYMKLITDIHQALFDETYQWRKQLTEMRQLISVMWDSSSDIILISIRTNQALSAILSPAFFPLVGAKLPESLHRGGSEVALMCSVDSSGQIKCDYVETIDILVDPQRNHKILQCAENRESVLKGAKELLKLTWNCTVAKGVSTPLLEHPLDGEDGIIRQSEIKISYYSESARVGVIRDVSERYLRLEAERKAHMEMVARQKDAQAVNRFTRHEVKNGLLEGIELCDSLRSAVEDLVAQASMAPTPSNSSQRKRNGRAGKESDREVGSRAVSALTRRFIEDLDYNLHSVLDCVLAEAMARDVVHGDYKPRHERIDVKGVLSHPGLGIGFTDKFPIEVLGGPLPYVSLDAQLLRHIHRNALSNACKYGKAGGKVVTQLSFDSLSRTFTINVINEPGEMHSKLVSMGESAKAAVFQQGARLHSHLNLETGHISSGDGAWIMQKCAKTLDGECQIEFLEDKTVFTFSCPAQPLVVTDWSKTQDFEVPTNTWGVAIDDSKIQRRLLSRIFLFAGVQESKTVVLGESYSEVAEFKEKVLSLVKEYPDDRILILVDENLDFGKSNETPHVMSGSLLMQEILKSMSPTEEQHVLALVRSANDSAEETELYCERTHGFFPKGPLQRDRVREILAPLWADRFMRTDLQAASLS</sequence>
<dbReference type="InterPro" id="IPR036890">
    <property type="entry name" value="HATPase_C_sf"/>
</dbReference>
<dbReference type="Proteomes" id="UP000198406">
    <property type="component" value="Unassembled WGS sequence"/>
</dbReference>